<sequence length="187" mass="21198">MEFKLVKIGNQIWMADNLDVDTYRNGDPIPEVTDTDEWDRLTTGAWCYYNNDPEMGKLYGKLYNWYALVDPRGLAPEGFRIAGDNDWKLLLQTVGGHLTAGAILKSTELWKAPNDGATNEAGFNAKPGGLCDDDCSFMDRGSIGYWWTPAEESKKLAWSYIMEYDNAHVNRSYYEKKDGLSVRCLKA</sequence>
<dbReference type="InterPro" id="IPR011871">
    <property type="entry name" value="Fib_succ_major"/>
</dbReference>
<proteinExistence type="predicted"/>
<evidence type="ECO:0000313" key="2">
    <source>
        <dbReference type="EMBL" id="WOK04203.1"/>
    </source>
</evidence>
<feature type="domain" description="Fibrobacter succinogenes major paralogous" evidence="1">
    <location>
        <begin position="6"/>
        <end position="186"/>
    </location>
</feature>
<evidence type="ECO:0000313" key="3">
    <source>
        <dbReference type="Proteomes" id="UP001302349"/>
    </source>
</evidence>
<keyword evidence="3" id="KW-1185">Reference proteome</keyword>
<reference evidence="2 3" key="1">
    <citation type="journal article" date="2023" name="Microbiol. Resour. Announc.">
        <title>Complete Genome Sequence of Imperialibacter roseus strain P4T.</title>
        <authorList>
            <person name="Tizabi D.R."/>
            <person name="Bachvaroff T."/>
            <person name="Hill R.T."/>
        </authorList>
    </citation>
    <scope>NUCLEOTIDE SEQUENCE [LARGE SCALE GENOMIC DNA]</scope>
    <source>
        <strain evidence="2 3">P4T</strain>
    </source>
</reference>
<gene>
    <name evidence="2" type="ORF">RT717_14075</name>
</gene>
<dbReference type="Proteomes" id="UP001302349">
    <property type="component" value="Chromosome"/>
</dbReference>
<dbReference type="RefSeq" id="WP_317487020.1">
    <property type="nucleotide sequence ID" value="NZ_CP136051.1"/>
</dbReference>
<dbReference type="Pfam" id="PF09603">
    <property type="entry name" value="Fib_succ_major"/>
    <property type="match status" value="1"/>
</dbReference>
<evidence type="ECO:0000259" key="1">
    <source>
        <dbReference type="Pfam" id="PF09603"/>
    </source>
</evidence>
<accession>A0ABZ0IGP9</accession>
<name>A0ABZ0IGP9_9BACT</name>
<protein>
    <submittedName>
        <fullName evidence="2">Fibrobacter succinogenes major paralogous domain-containing protein</fullName>
    </submittedName>
</protein>
<dbReference type="EMBL" id="CP136051">
    <property type="protein sequence ID" value="WOK04203.1"/>
    <property type="molecule type" value="Genomic_DNA"/>
</dbReference>
<organism evidence="2 3">
    <name type="scientific">Imperialibacter roseus</name>
    <dbReference type="NCBI Taxonomy" id="1324217"/>
    <lineage>
        <taxon>Bacteria</taxon>
        <taxon>Pseudomonadati</taxon>
        <taxon>Bacteroidota</taxon>
        <taxon>Cytophagia</taxon>
        <taxon>Cytophagales</taxon>
        <taxon>Flammeovirgaceae</taxon>
        <taxon>Imperialibacter</taxon>
    </lineage>
</organism>
<dbReference type="NCBIfam" id="TIGR02145">
    <property type="entry name" value="Fib_succ_major"/>
    <property type="match status" value="1"/>
</dbReference>